<dbReference type="AlphaFoldDB" id="A0AAW0XZ15"/>
<feature type="region of interest" description="Disordered" evidence="2">
    <location>
        <begin position="304"/>
        <end position="333"/>
    </location>
</feature>
<dbReference type="InterPro" id="IPR051095">
    <property type="entry name" value="Dros_DevTransReg"/>
</dbReference>
<feature type="non-terminal residue" evidence="4">
    <location>
        <position position="453"/>
    </location>
</feature>
<dbReference type="SUPFAM" id="SSF54695">
    <property type="entry name" value="POZ domain"/>
    <property type="match status" value="1"/>
</dbReference>
<evidence type="ECO:0000313" key="5">
    <source>
        <dbReference type="Proteomes" id="UP001445076"/>
    </source>
</evidence>
<keyword evidence="1" id="KW-0539">Nucleus</keyword>
<dbReference type="Proteomes" id="UP001445076">
    <property type="component" value="Unassembled WGS sequence"/>
</dbReference>
<feature type="compositionally biased region" description="Basic and acidic residues" evidence="2">
    <location>
        <begin position="175"/>
        <end position="190"/>
    </location>
</feature>
<reference evidence="4 5" key="1">
    <citation type="journal article" date="2024" name="BMC Genomics">
        <title>Genome assembly of redclaw crayfish (Cherax quadricarinatus) provides insights into its immune adaptation and hypoxia tolerance.</title>
        <authorList>
            <person name="Liu Z."/>
            <person name="Zheng J."/>
            <person name="Li H."/>
            <person name="Fang K."/>
            <person name="Wang S."/>
            <person name="He J."/>
            <person name="Zhou D."/>
            <person name="Weng S."/>
            <person name="Chi M."/>
            <person name="Gu Z."/>
            <person name="He J."/>
            <person name="Li F."/>
            <person name="Wang M."/>
        </authorList>
    </citation>
    <scope>NUCLEOTIDE SEQUENCE [LARGE SCALE GENOMIC DNA]</scope>
    <source>
        <strain evidence="4">ZL_2023a</strain>
    </source>
</reference>
<accession>A0AAW0XZ15</accession>
<dbReference type="EMBL" id="JARKIK010000019">
    <property type="protein sequence ID" value="KAK8745734.1"/>
    <property type="molecule type" value="Genomic_DNA"/>
</dbReference>
<sequence length="453" mass="50441">MGERMLVLSWKNHSSTFTSAISTLREKENYSDVTVACEGKFYPAHKLVLAACSEYFEEIFQHTSCRHPVIILQDISHTDVEALLNYMYAGVASVSQNDLTSLIKAAEALRVKGLAVPDGPPSHGSETRATDTTSSMKTSPKPKKRKKAENISTVSENASETFQDIRNQEDFSQHDAHYDHVSHSSEKEEVGGAEEEEVNDGMNTSSDTADNSSTSQGQMALKSEAQCTADMPRKDIFNEVHVKEEILDITDDRQHLSYSSEIDYHAMSDGTRQAGESEGGQDDQMTQGSFLKYDSLEVNQRNLSQNTPGFVGSLPSQPGDQHNPGPSRMSQNASNDYEEFLGLEGYSCDTQQELYNQLTNHLNLQNHQPHLPVCLFLCSLHASGEVFKVSLVNLPLLVELPCNYKHKNFAQDTFNSLCLNNVLVCRACNTIHILHQSMHIFTQTQSEGVFFFP</sequence>
<dbReference type="InterPro" id="IPR011333">
    <property type="entry name" value="SKP1/BTB/POZ_sf"/>
</dbReference>
<feature type="region of interest" description="Disordered" evidence="2">
    <location>
        <begin position="114"/>
        <end position="160"/>
    </location>
</feature>
<organism evidence="4 5">
    <name type="scientific">Cherax quadricarinatus</name>
    <name type="common">Australian red claw crayfish</name>
    <dbReference type="NCBI Taxonomy" id="27406"/>
    <lineage>
        <taxon>Eukaryota</taxon>
        <taxon>Metazoa</taxon>
        <taxon>Ecdysozoa</taxon>
        <taxon>Arthropoda</taxon>
        <taxon>Crustacea</taxon>
        <taxon>Multicrustacea</taxon>
        <taxon>Malacostraca</taxon>
        <taxon>Eumalacostraca</taxon>
        <taxon>Eucarida</taxon>
        <taxon>Decapoda</taxon>
        <taxon>Pleocyemata</taxon>
        <taxon>Astacidea</taxon>
        <taxon>Parastacoidea</taxon>
        <taxon>Parastacidae</taxon>
        <taxon>Cherax</taxon>
    </lineage>
</organism>
<dbReference type="Pfam" id="PF00651">
    <property type="entry name" value="BTB"/>
    <property type="match status" value="1"/>
</dbReference>
<dbReference type="GO" id="GO:0005634">
    <property type="term" value="C:nucleus"/>
    <property type="evidence" value="ECO:0007669"/>
    <property type="project" value="TreeGrafter"/>
</dbReference>
<dbReference type="PANTHER" id="PTHR23110:SF99">
    <property type="entry name" value="BROAD-COMPLEX CORE PROTEIN ISOFORM 6"/>
    <property type="match status" value="1"/>
</dbReference>
<evidence type="ECO:0000256" key="2">
    <source>
        <dbReference type="SAM" id="MobiDB-lite"/>
    </source>
</evidence>
<protein>
    <recommendedName>
        <fullName evidence="3">BTB domain-containing protein</fullName>
    </recommendedName>
</protein>
<evidence type="ECO:0000313" key="4">
    <source>
        <dbReference type="EMBL" id="KAK8745734.1"/>
    </source>
</evidence>
<dbReference type="CDD" id="cd18315">
    <property type="entry name" value="BTB_POZ_BAB-like"/>
    <property type="match status" value="1"/>
</dbReference>
<dbReference type="InterPro" id="IPR000210">
    <property type="entry name" value="BTB/POZ_dom"/>
</dbReference>
<proteinExistence type="predicted"/>
<evidence type="ECO:0000259" key="3">
    <source>
        <dbReference type="PROSITE" id="PS50097"/>
    </source>
</evidence>
<feature type="compositionally biased region" description="Low complexity" evidence="2">
    <location>
        <begin position="203"/>
        <end position="215"/>
    </location>
</feature>
<feature type="compositionally biased region" description="Polar residues" evidence="2">
    <location>
        <begin position="150"/>
        <end position="160"/>
    </location>
</feature>
<dbReference type="PANTHER" id="PTHR23110">
    <property type="entry name" value="BTB DOMAIN TRANSCRIPTION FACTOR"/>
    <property type="match status" value="1"/>
</dbReference>
<feature type="compositionally biased region" description="Polar residues" evidence="2">
    <location>
        <begin position="304"/>
        <end position="320"/>
    </location>
</feature>
<dbReference type="SMART" id="SM00225">
    <property type="entry name" value="BTB"/>
    <property type="match status" value="1"/>
</dbReference>
<dbReference type="PROSITE" id="PS50097">
    <property type="entry name" value="BTB"/>
    <property type="match status" value="1"/>
</dbReference>
<comment type="caution">
    <text evidence="4">The sequence shown here is derived from an EMBL/GenBank/DDBJ whole genome shotgun (WGS) entry which is preliminary data.</text>
</comment>
<dbReference type="GO" id="GO:0006357">
    <property type="term" value="P:regulation of transcription by RNA polymerase II"/>
    <property type="evidence" value="ECO:0007669"/>
    <property type="project" value="TreeGrafter"/>
</dbReference>
<keyword evidence="5" id="KW-1185">Reference proteome</keyword>
<dbReference type="Gene3D" id="3.30.710.10">
    <property type="entry name" value="Potassium Channel Kv1.1, Chain A"/>
    <property type="match status" value="1"/>
</dbReference>
<gene>
    <name evidence="4" type="ORF">OTU49_000351</name>
</gene>
<feature type="domain" description="BTB" evidence="3">
    <location>
        <begin position="31"/>
        <end position="96"/>
    </location>
</feature>
<evidence type="ECO:0000256" key="1">
    <source>
        <dbReference type="ARBA" id="ARBA00023242"/>
    </source>
</evidence>
<name>A0AAW0XZ15_CHEQU</name>
<feature type="region of interest" description="Disordered" evidence="2">
    <location>
        <begin position="175"/>
        <end position="221"/>
    </location>
</feature>